<evidence type="ECO:0000256" key="14">
    <source>
        <dbReference type="ARBA" id="ARBA00048247"/>
    </source>
</evidence>
<comment type="cofactor">
    <cofactor evidence="1">
        <name>Mg(2+)</name>
        <dbReference type="ChEBI" id="CHEBI:18420"/>
    </cofactor>
</comment>
<evidence type="ECO:0000256" key="3">
    <source>
        <dbReference type="ARBA" id="ARBA00007707"/>
    </source>
</evidence>
<evidence type="ECO:0000256" key="10">
    <source>
        <dbReference type="ARBA" id="ARBA00022960"/>
    </source>
</evidence>
<keyword evidence="13" id="KW-0961">Cell wall biogenesis/degradation</keyword>
<dbReference type="InterPro" id="IPR001451">
    <property type="entry name" value="Hexapep"/>
</dbReference>
<dbReference type="GO" id="GO:0046872">
    <property type="term" value="F:metal ion binding"/>
    <property type="evidence" value="ECO:0007669"/>
    <property type="project" value="UniProtKB-KW"/>
</dbReference>
<evidence type="ECO:0000256" key="16">
    <source>
        <dbReference type="ARBA" id="ARBA00049628"/>
    </source>
</evidence>
<dbReference type="GO" id="GO:0009252">
    <property type="term" value="P:peptidoglycan biosynthetic process"/>
    <property type="evidence" value="ECO:0007669"/>
    <property type="project" value="UniProtKB-KW"/>
</dbReference>
<reference evidence="17" key="1">
    <citation type="submission" date="2020-09" db="EMBL/GenBank/DDBJ databases">
        <title>New species isolated from human feces.</title>
        <authorList>
            <person name="Kitahara M."/>
            <person name="Shigeno Y."/>
            <person name="Shime M."/>
            <person name="Matsumoto Y."/>
            <person name="Nakamura S."/>
            <person name="Motooka D."/>
            <person name="Fukuoka S."/>
            <person name="Nishikawa H."/>
            <person name="Benno Y."/>
        </authorList>
    </citation>
    <scope>NUCLEOTIDE SEQUENCE</scope>
    <source>
        <strain evidence="17">MM50</strain>
    </source>
</reference>
<evidence type="ECO:0008006" key="19">
    <source>
        <dbReference type="Google" id="ProtNLM"/>
    </source>
</evidence>
<evidence type="ECO:0000256" key="6">
    <source>
        <dbReference type="ARBA" id="ARBA00022679"/>
    </source>
</evidence>
<keyword evidence="7" id="KW-0548">Nucleotidyltransferase</keyword>
<dbReference type="InterPro" id="IPR050065">
    <property type="entry name" value="GlmU-like"/>
</dbReference>
<evidence type="ECO:0000256" key="13">
    <source>
        <dbReference type="ARBA" id="ARBA00023316"/>
    </source>
</evidence>
<gene>
    <name evidence="17" type="ORF">MM50RIKEN_21520</name>
</gene>
<comment type="similarity">
    <text evidence="4">In the N-terminal section; belongs to the N-acetylglucosamine-1-phosphate uridyltransferase family.</text>
</comment>
<evidence type="ECO:0000256" key="11">
    <source>
        <dbReference type="ARBA" id="ARBA00022984"/>
    </source>
</evidence>
<evidence type="ECO:0000256" key="15">
    <source>
        <dbReference type="ARBA" id="ARBA00048493"/>
    </source>
</evidence>
<dbReference type="PANTHER" id="PTHR43584">
    <property type="entry name" value="NUCLEOTIDYL TRANSFERASE"/>
    <property type="match status" value="1"/>
</dbReference>
<dbReference type="GO" id="GO:0008360">
    <property type="term" value="P:regulation of cell shape"/>
    <property type="evidence" value="ECO:0007669"/>
    <property type="project" value="UniProtKB-KW"/>
</dbReference>
<keyword evidence="18" id="KW-1185">Reference proteome</keyword>
<evidence type="ECO:0000256" key="9">
    <source>
        <dbReference type="ARBA" id="ARBA00022842"/>
    </source>
</evidence>
<dbReference type="Pfam" id="PF00132">
    <property type="entry name" value="Hexapep"/>
    <property type="match status" value="1"/>
</dbReference>
<keyword evidence="8" id="KW-0479">Metal-binding</keyword>
<evidence type="ECO:0000256" key="7">
    <source>
        <dbReference type="ARBA" id="ARBA00022695"/>
    </source>
</evidence>
<dbReference type="AlphaFoldDB" id="A0A810Q226"/>
<sequence length="378" mass="40767">MDRSVVFLDLKGGCAPCDKPLMLRPILFCPVLTWVAQELTVCGAQRFFIVCDEAWQDEVREVMEGFDTRLFASAQEALADAEGEVIVVPGPVVPVYGPEDSRSVYAAEVGTLKARLESGIPLTDCPAEACGIRSLWQTQTLPPVFRPVADEAALNAAMPDARELLLRRMTGVTVVDPATTYIDPRCSIAPGVTLLPGTILRGHTAIGSGCEIGPNAMVRDCIVGKDTTINASQVNESTIGSHTTVGPFTYVRPNCRIGDHCRVGDFVEVKNSVIGDGTKISHLTYVGDSDVGQRVNFGCGTVTTNYDGHKKHRCTIGDDVFLGCNTNLIAPVTVEDRAYTAAGSTVTDDVPEGALAIARQRQTNIRGWADRLRKTWKK</sequence>
<evidence type="ECO:0000256" key="1">
    <source>
        <dbReference type="ARBA" id="ARBA00001946"/>
    </source>
</evidence>
<comment type="similarity">
    <text evidence="3">In the C-terminal section; belongs to the transferase hexapeptide repeat family.</text>
</comment>
<dbReference type="GO" id="GO:0071555">
    <property type="term" value="P:cell wall organization"/>
    <property type="evidence" value="ECO:0007669"/>
    <property type="project" value="UniProtKB-KW"/>
</dbReference>
<keyword evidence="12" id="KW-0012">Acyltransferase</keyword>
<keyword evidence="6" id="KW-0808">Transferase</keyword>
<dbReference type="SUPFAM" id="SSF51161">
    <property type="entry name" value="Trimeric LpxA-like enzymes"/>
    <property type="match status" value="1"/>
</dbReference>
<evidence type="ECO:0000256" key="5">
    <source>
        <dbReference type="ARBA" id="ARBA00022490"/>
    </source>
</evidence>
<dbReference type="GO" id="GO:0003977">
    <property type="term" value="F:UDP-N-acetylglucosamine diphosphorylase activity"/>
    <property type="evidence" value="ECO:0007669"/>
    <property type="project" value="UniProtKB-EC"/>
</dbReference>
<keyword evidence="5" id="KW-0963">Cytoplasm</keyword>
<comment type="subcellular location">
    <subcellularLocation>
        <location evidence="2">Cytoplasm</location>
    </subcellularLocation>
</comment>
<dbReference type="InterPro" id="IPR011004">
    <property type="entry name" value="Trimer_LpxA-like_sf"/>
</dbReference>
<dbReference type="CDD" id="cd03353">
    <property type="entry name" value="LbH_GlmU_C"/>
    <property type="match status" value="1"/>
</dbReference>
<dbReference type="GO" id="GO:0006048">
    <property type="term" value="P:UDP-N-acetylglucosamine biosynthetic process"/>
    <property type="evidence" value="ECO:0007669"/>
    <property type="project" value="InterPro"/>
</dbReference>
<keyword evidence="10" id="KW-0133">Cell shape</keyword>
<name>A0A810Q226_9FIRM</name>
<evidence type="ECO:0000256" key="12">
    <source>
        <dbReference type="ARBA" id="ARBA00023315"/>
    </source>
</evidence>
<comment type="catalytic activity">
    <reaction evidence="14">
        <text>alpha-D-glucosamine 1-phosphate + acetyl-CoA = N-acetyl-alpha-D-glucosamine 1-phosphate + CoA + H(+)</text>
        <dbReference type="Rhea" id="RHEA:13725"/>
        <dbReference type="ChEBI" id="CHEBI:15378"/>
        <dbReference type="ChEBI" id="CHEBI:57287"/>
        <dbReference type="ChEBI" id="CHEBI:57288"/>
        <dbReference type="ChEBI" id="CHEBI:57776"/>
        <dbReference type="ChEBI" id="CHEBI:58516"/>
        <dbReference type="EC" id="2.3.1.157"/>
    </reaction>
</comment>
<keyword evidence="9" id="KW-0460">Magnesium</keyword>
<keyword evidence="11" id="KW-0573">Peptidoglycan synthesis</keyword>
<evidence type="ECO:0000256" key="4">
    <source>
        <dbReference type="ARBA" id="ARBA00007947"/>
    </source>
</evidence>
<dbReference type="GO" id="GO:0005737">
    <property type="term" value="C:cytoplasm"/>
    <property type="evidence" value="ECO:0007669"/>
    <property type="project" value="UniProtKB-SubCell"/>
</dbReference>
<dbReference type="GO" id="GO:0019134">
    <property type="term" value="F:glucosamine-1-phosphate N-acetyltransferase activity"/>
    <property type="evidence" value="ECO:0007669"/>
    <property type="project" value="UniProtKB-EC"/>
</dbReference>
<proteinExistence type="inferred from homology"/>
<dbReference type="Gene3D" id="2.160.10.10">
    <property type="entry name" value="Hexapeptide repeat proteins"/>
    <property type="match status" value="1"/>
</dbReference>
<dbReference type="PANTHER" id="PTHR43584:SF3">
    <property type="entry name" value="BIFUNCTIONAL PROTEIN GLMU"/>
    <property type="match status" value="1"/>
</dbReference>
<dbReference type="RefSeq" id="WP_213540953.1">
    <property type="nucleotide sequence ID" value="NZ_AP023418.1"/>
</dbReference>
<comment type="catalytic activity">
    <reaction evidence="15">
        <text>N-acetyl-alpha-D-glucosamine 1-phosphate + UTP + H(+) = UDP-N-acetyl-alpha-D-glucosamine + diphosphate</text>
        <dbReference type="Rhea" id="RHEA:13509"/>
        <dbReference type="ChEBI" id="CHEBI:15378"/>
        <dbReference type="ChEBI" id="CHEBI:33019"/>
        <dbReference type="ChEBI" id="CHEBI:46398"/>
        <dbReference type="ChEBI" id="CHEBI:57705"/>
        <dbReference type="ChEBI" id="CHEBI:57776"/>
        <dbReference type="EC" id="2.7.7.23"/>
    </reaction>
</comment>
<evidence type="ECO:0000313" key="17">
    <source>
        <dbReference type="EMBL" id="BCK82389.1"/>
    </source>
</evidence>
<evidence type="ECO:0000256" key="8">
    <source>
        <dbReference type="ARBA" id="ARBA00022723"/>
    </source>
</evidence>
<dbReference type="Proteomes" id="UP000681035">
    <property type="component" value="Chromosome"/>
</dbReference>
<evidence type="ECO:0000313" key="18">
    <source>
        <dbReference type="Proteomes" id="UP000681035"/>
    </source>
</evidence>
<dbReference type="InterPro" id="IPR038009">
    <property type="entry name" value="GlmU_C_LbH"/>
</dbReference>
<organism evidence="17 18">
    <name type="scientific">Vescimonas coprocola</name>
    <dbReference type="NCBI Taxonomy" id="2714355"/>
    <lineage>
        <taxon>Bacteria</taxon>
        <taxon>Bacillati</taxon>
        <taxon>Bacillota</taxon>
        <taxon>Clostridia</taxon>
        <taxon>Eubacteriales</taxon>
        <taxon>Oscillospiraceae</taxon>
        <taxon>Vescimonas</taxon>
    </lineage>
</organism>
<dbReference type="EMBL" id="AP023418">
    <property type="protein sequence ID" value="BCK82389.1"/>
    <property type="molecule type" value="Genomic_DNA"/>
</dbReference>
<accession>A0A810Q226</accession>
<comment type="function">
    <text evidence="16">Catalyzes the last two sequential reactions in the de novo biosynthetic pathway for UDP-N-acetylglucosamine (UDP-GlcNAc). The C-terminal domain catalyzes the transfer of acetyl group from acetyl coenzyme A to glucosamine-1-phosphate (GlcN-1-P) to produce N-acetylglucosamine-1-phosphate (GlcNAc-1-P), which is converted into UDP-GlcNAc by the transfer of uridine 5-monophosphate (from uridine 5-triphosphate), a reaction catalyzed by the N-terminal domain.</text>
</comment>
<dbReference type="KEGG" id="vcop:MM50RIKEN_21520"/>
<protein>
    <recommendedName>
        <fullName evidence="19">Glucosamine-1-phosphate N-acetyltransferase</fullName>
    </recommendedName>
</protein>
<evidence type="ECO:0000256" key="2">
    <source>
        <dbReference type="ARBA" id="ARBA00004496"/>
    </source>
</evidence>